<feature type="compositionally biased region" description="Acidic residues" evidence="1">
    <location>
        <begin position="358"/>
        <end position="368"/>
    </location>
</feature>
<protein>
    <submittedName>
        <fullName evidence="2">Uncharacterized protein</fullName>
    </submittedName>
</protein>
<feature type="compositionally biased region" description="Polar residues" evidence="1">
    <location>
        <begin position="267"/>
        <end position="298"/>
    </location>
</feature>
<proteinExistence type="predicted"/>
<evidence type="ECO:0000313" key="2">
    <source>
        <dbReference type="EMBL" id="KAK6949731.1"/>
    </source>
</evidence>
<evidence type="ECO:0000256" key="1">
    <source>
        <dbReference type="SAM" id="MobiDB-lite"/>
    </source>
</evidence>
<sequence length="392" mass="44366">MTAGDPPDNLFIRFKNHIDNSIYRGFQTILALPVHIANREQEMDNKPTNDHGIIPQQRKSVNHPSGSNVSSPNDTREAEVRDVYQWAISSPYSPLNLQSLRQPRPADAPLDCPDYFTFRDAFEDLLAVNSGKPLSDLRRLVFAKHFEHVRYFPWGMSVENWVAGVGLRGLWNAYFPLSQSAKRDLSYGIISPWRSLQIGETTFHQSPVSTWPSTIFSPGEHLRPFSFKDFVEAEENPAEHEAETTHPQEANTEYDMYEATTYNKPVQVPVSQGLSRQTTPSQVTSSRDSDDGTVTETTEMPDGGKIVKTIQQHNSKFGNKVTTVTKQFDAAGELVSTSRTSNWSWSYHSPGPSSKSYDDEDLDSDDEATTWSDEKEGRSTRKDHKPSGWFWK</sequence>
<comment type="caution">
    <text evidence="2">The sequence shown here is derived from an EMBL/GenBank/DDBJ whole genome shotgun (WGS) entry which is preliminary data.</text>
</comment>
<reference evidence="2 3" key="1">
    <citation type="journal article" date="2024" name="Front Chem Biol">
        <title>Unveiling the potential of Daldinia eschscholtzii MFLUCC 19-0629 through bioactivity and bioinformatics studies for enhanced sustainable agriculture production.</title>
        <authorList>
            <person name="Brooks S."/>
            <person name="Weaver J.A."/>
            <person name="Klomchit A."/>
            <person name="Alharthi S.A."/>
            <person name="Onlamun T."/>
            <person name="Nurani R."/>
            <person name="Vong T.K."/>
            <person name="Alberti F."/>
            <person name="Greco C."/>
        </authorList>
    </citation>
    <scope>NUCLEOTIDE SEQUENCE [LARGE SCALE GENOMIC DNA]</scope>
    <source>
        <strain evidence="2">MFLUCC 19-0629</strain>
    </source>
</reference>
<feature type="region of interest" description="Disordered" evidence="1">
    <location>
        <begin position="267"/>
        <end position="306"/>
    </location>
</feature>
<feature type="region of interest" description="Disordered" evidence="1">
    <location>
        <begin position="339"/>
        <end position="392"/>
    </location>
</feature>
<gene>
    <name evidence="2" type="ORF">Daesc_008052</name>
</gene>
<evidence type="ECO:0000313" key="3">
    <source>
        <dbReference type="Proteomes" id="UP001369815"/>
    </source>
</evidence>
<organism evidence="2 3">
    <name type="scientific">Daldinia eschscholtzii</name>
    <dbReference type="NCBI Taxonomy" id="292717"/>
    <lineage>
        <taxon>Eukaryota</taxon>
        <taxon>Fungi</taxon>
        <taxon>Dikarya</taxon>
        <taxon>Ascomycota</taxon>
        <taxon>Pezizomycotina</taxon>
        <taxon>Sordariomycetes</taxon>
        <taxon>Xylariomycetidae</taxon>
        <taxon>Xylariales</taxon>
        <taxon>Hypoxylaceae</taxon>
        <taxon>Daldinia</taxon>
    </lineage>
</organism>
<dbReference type="Proteomes" id="UP001369815">
    <property type="component" value="Unassembled WGS sequence"/>
</dbReference>
<keyword evidence="3" id="KW-1185">Reference proteome</keyword>
<dbReference type="AlphaFoldDB" id="A0AAX6MC19"/>
<dbReference type="EMBL" id="JBANMG010000008">
    <property type="protein sequence ID" value="KAK6949731.1"/>
    <property type="molecule type" value="Genomic_DNA"/>
</dbReference>
<feature type="compositionally biased region" description="Polar residues" evidence="1">
    <location>
        <begin position="57"/>
        <end position="73"/>
    </location>
</feature>
<accession>A0AAX6MC19</accession>
<name>A0AAX6MC19_9PEZI</name>
<feature type="region of interest" description="Disordered" evidence="1">
    <location>
        <begin position="43"/>
        <end position="76"/>
    </location>
</feature>